<dbReference type="InterPro" id="IPR036291">
    <property type="entry name" value="NAD(P)-bd_dom_sf"/>
</dbReference>
<keyword evidence="3" id="KW-1185">Reference proteome</keyword>
<gene>
    <name evidence="2" type="ORF">KSX_96450</name>
</gene>
<dbReference type="SUPFAM" id="SSF51735">
    <property type="entry name" value="NAD(P)-binding Rossmann-fold domains"/>
    <property type="match status" value="1"/>
</dbReference>
<protein>
    <recommendedName>
        <fullName evidence="1">NAD-dependent epimerase/dehydratase domain-containing protein</fullName>
    </recommendedName>
</protein>
<evidence type="ECO:0000313" key="3">
    <source>
        <dbReference type="Proteomes" id="UP000612362"/>
    </source>
</evidence>
<dbReference type="EMBL" id="BNJF01000013">
    <property type="protein sequence ID" value="GHO51482.1"/>
    <property type="molecule type" value="Genomic_DNA"/>
</dbReference>
<feature type="domain" description="NAD-dependent epimerase/dehydratase" evidence="1">
    <location>
        <begin position="3"/>
        <end position="168"/>
    </location>
</feature>
<dbReference type="RefSeq" id="WP_220200388.1">
    <property type="nucleotide sequence ID" value="NZ_BNJF01000013.1"/>
</dbReference>
<dbReference type="InterPro" id="IPR001509">
    <property type="entry name" value="Epimerase_deHydtase"/>
</dbReference>
<organism evidence="2 3">
    <name type="scientific">Ktedonospora formicarum</name>
    <dbReference type="NCBI Taxonomy" id="2778364"/>
    <lineage>
        <taxon>Bacteria</taxon>
        <taxon>Bacillati</taxon>
        <taxon>Chloroflexota</taxon>
        <taxon>Ktedonobacteria</taxon>
        <taxon>Ktedonobacterales</taxon>
        <taxon>Ktedonobacteraceae</taxon>
        <taxon>Ktedonospora</taxon>
    </lineage>
</organism>
<dbReference type="Proteomes" id="UP000612362">
    <property type="component" value="Unassembled WGS sequence"/>
</dbReference>
<accession>A0A8J3I6X3</accession>
<dbReference type="Gene3D" id="3.40.50.720">
    <property type="entry name" value="NAD(P)-binding Rossmann-like Domain"/>
    <property type="match status" value="1"/>
</dbReference>
<dbReference type="AlphaFoldDB" id="A0A8J3I6X3"/>
<sequence>MAADATDAAQTRKACQGADVVYQCATPPYSDWPELFPPIQKGVIAGAAAAQAKLVVPENLYMYGPVTGPMTEDLPYRPTTRKGRVRAAMTEELMRAHQKGIVRATSGRASDFYGPYAGSQGIFGDRVLRPLLAGKKVSLVGSLDMPHTYTYIEDFARGLIALGEHEEALGQSWHIPNAPTLTGREMLTMFFEEAGLPPKMGVLSGGMIKVLGHINRLIHEVDEMLYEFQQPFIVDTSKFVHAFGNLSTPHREAVRQTLTWFKAHYAEQ</sequence>
<reference evidence="2" key="1">
    <citation type="submission" date="2020-10" db="EMBL/GenBank/DDBJ databases">
        <title>Taxonomic study of unclassified bacteria belonging to the class Ktedonobacteria.</title>
        <authorList>
            <person name="Yabe S."/>
            <person name="Wang C.M."/>
            <person name="Zheng Y."/>
            <person name="Sakai Y."/>
            <person name="Cavaletti L."/>
            <person name="Monciardini P."/>
            <person name="Donadio S."/>
        </authorList>
    </citation>
    <scope>NUCLEOTIDE SEQUENCE</scope>
    <source>
        <strain evidence="2">SOSP1-1</strain>
    </source>
</reference>
<proteinExistence type="predicted"/>
<comment type="caution">
    <text evidence="2">The sequence shown here is derived from an EMBL/GenBank/DDBJ whole genome shotgun (WGS) entry which is preliminary data.</text>
</comment>
<name>A0A8J3I6X3_9CHLR</name>
<evidence type="ECO:0000259" key="1">
    <source>
        <dbReference type="Pfam" id="PF01370"/>
    </source>
</evidence>
<dbReference type="Pfam" id="PF01370">
    <property type="entry name" value="Epimerase"/>
    <property type="match status" value="1"/>
</dbReference>
<evidence type="ECO:0000313" key="2">
    <source>
        <dbReference type="EMBL" id="GHO51482.1"/>
    </source>
</evidence>